<proteinExistence type="predicted"/>
<dbReference type="EMBL" id="RCMK01000782">
    <property type="protein sequence ID" value="KAG2912583.1"/>
    <property type="molecule type" value="Genomic_DNA"/>
</dbReference>
<evidence type="ECO:0000313" key="1">
    <source>
        <dbReference type="EMBL" id="KAG2912583.1"/>
    </source>
</evidence>
<dbReference type="AlphaFoldDB" id="A0A8T1C057"/>
<sequence>MLISSSSLDAELSGADVAGSSQGADVLMAPPLALQKLLDRRHTSLDSLHTVFQLLKMGRNDAELGHQEWITGVVATTL</sequence>
<name>A0A8T1C057_9STRA</name>
<comment type="caution">
    <text evidence="1">The sequence shown here is derived from an EMBL/GenBank/DDBJ whole genome shotgun (WGS) entry which is preliminary data.</text>
</comment>
<gene>
    <name evidence="1" type="ORF">PC117_g18848</name>
</gene>
<accession>A0A8T1C057</accession>
<protein>
    <submittedName>
        <fullName evidence="1">Uncharacterized protein</fullName>
    </submittedName>
</protein>
<organism evidence="1 2">
    <name type="scientific">Phytophthora cactorum</name>
    <dbReference type="NCBI Taxonomy" id="29920"/>
    <lineage>
        <taxon>Eukaryota</taxon>
        <taxon>Sar</taxon>
        <taxon>Stramenopiles</taxon>
        <taxon>Oomycota</taxon>
        <taxon>Peronosporomycetes</taxon>
        <taxon>Peronosporales</taxon>
        <taxon>Peronosporaceae</taxon>
        <taxon>Phytophthora</taxon>
    </lineage>
</organism>
<dbReference type="Proteomes" id="UP000736787">
    <property type="component" value="Unassembled WGS sequence"/>
</dbReference>
<reference evidence="1" key="1">
    <citation type="submission" date="2018-10" db="EMBL/GenBank/DDBJ databases">
        <title>Effector identification in a new, highly contiguous assembly of the strawberry crown rot pathogen Phytophthora cactorum.</title>
        <authorList>
            <person name="Armitage A.D."/>
            <person name="Nellist C.F."/>
            <person name="Bates H."/>
            <person name="Vickerstaff R.J."/>
            <person name="Harrison R.J."/>
        </authorList>
    </citation>
    <scope>NUCLEOTIDE SEQUENCE</scope>
    <source>
        <strain evidence="1">4040</strain>
    </source>
</reference>
<evidence type="ECO:0000313" key="2">
    <source>
        <dbReference type="Proteomes" id="UP000736787"/>
    </source>
</evidence>